<comment type="caution">
    <text evidence="2">The sequence shown here is derived from an EMBL/GenBank/DDBJ whole genome shotgun (WGS) entry which is preliminary data.</text>
</comment>
<sequence length="176" mass="18501">MAHEMVLRIESGCSGSRNGRYAAIRTMVVGGKLLALAYSATTTVTSTAATCFATLGSAAVGSTTLAARGFGTRPYAAGGGSGGEAGSRSTFAESTESTARSTDSTMSFFIYCFHQQNRRNQPALLKQLLTLDLLLEYMNIGIGQDRYIGSGNTGRTFPSGNNGREPLTCLTKGEEE</sequence>
<accession>A0AAN9KQG4</accession>
<evidence type="ECO:0000313" key="4">
    <source>
        <dbReference type="Proteomes" id="UP001374584"/>
    </source>
</evidence>
<dbReference type="AlphaFoldDB" id="A0AAN9KQG4"/>
<evidence type="ECO:0000313" key="2">
    <source>
        <dbReference type="EMBL" id="KAK7321852.1"/>
    </source>
</evidence>
<feature type="region of interest" description="Disordered" evidence="1">
    <location>
        <begin position="77"/>
        <end position="98"/>
    </location>
</feature>
<evidence type="ECO:0000313" key="3">
    <source>
        <dbReference type="EMBL" id="KAK7326245.1"/>
    </source>
</evidence>
<proteinExistence type="predicted"/>
<feature type="compositionally biased region" description="Polar residues" evidence="1">
    <location>
        <begin position="153"/>
        <end position="162"/>
    </location>
</feature>
<dbReference type="EMBL" id="JAYMYR010000235">
    <property type="protein sequence ID" value="KAK7321852.1"/>
    <property type="molecule type" value="Genomic_DNA"/>
</dbReference>
<protein>
    <submittedName>
        <fullName evidence="2">Uncharacterized protein</fullName>
    </submittedName>
</protein>
<feature type="region of interest" description="Disordered" evidence="1">
    <location>
        <begin position="153"/>
        <end position="176"/>
    </location>
</feature>
<gene>
    <name evidence="3" type="ORF">VNO80_33060</name>
    <name evidence="2" type="ORF">VNO80_35514</name>
</gene>
<keyword evidence="4" id="KW-1185">Reference proteome</keyword>
<organism evidence="2 4">
    <name type="scientific">Phaseolus coccineus</name>
    <name type="common">Scarlet runner bean</name>
    <name type="synonym">Phaseolus multiflorus</name>
    <dbReference type="NCBI Taxonomy" id="3886"/>
    <lineage>
        <taxon>Eukaryota</taxon>
        <taxon>Viridiplantae</taxon>
        <taxon>Streptophyta</taxon>
        <taxon>Embryophyta</taxon>
        <taxon>Tracheophyta</taxon>
        <taxon>Spermatophyta</taxon>
        <taxon>Magnoliopsida</taxon>
        <taxon>eudicotyledons</taxon>
        <taxon>Gunneridae</taxon>
        <taxon>Pentapetalae</taxon>
        <taxon>rosids</taxon>
        <taxon>fabids</taxon>
        <taxon>Fabales</taxon>
        <taxon>Fabaceae</taxon>
        <taxon>Papilionoideae</taxon>
        <taxon>50 kb inversion clade</taxon>
        <taxon>NPAAA clade</taxon>
        <taxon>indigoferoid/millettioid clade</taxon>
        <taxon>Phaseoleae</taxon>
        <taxon>Phaseolus</taxon>
    </lineage>
</organism>
<evidence type="ECO:0000256" key="1">
    <source>
        <dbReference type="SAM" id="MobiDB-lite"/>
    </source>
</evidence>
<reference evidence="2 4" key="1">
    <citation type="submission" date="2024-01" db="EMBL/GenBank/DDBJ databases">
        <title>The genomes of 5 underutilized Papilionoideae crops provide insights into root nodulation and disease resistanc.</title>
        <authorList>
            <person name="Jiang F."/>
        </authorList>
    </citation>
    <scope>NUCLEOTIDE SEQUENCE [LARGE SCALE GENOMIC DNA]</scope>
    <source>
        <strain evidence="2">JINMINGXINNONG_FW02</strain>
        <tissue evidence="2">Leaves</tissue>
    </source>
</reference>
<dbReference type="EMBL" id="JAYMYR010000071">
    <property type="protein sequence ID" value="KAK7326245.1"/>
    <property type="molecule type" value="Genomic_DNA"/>
</dbReference>
<name>A0AAN9KQG4_PHACN</name>
<dbReference type="Proteomes" id="UP001374584">
    <property type="component" value="Unassembled WGS sequence"/>
</dbReference>